<dbReference type="InterPro" id="IPR050358">
    <property type="entry name" value="RSE1/DDB1/CFT1"/>
</dbReference>
<evidence type="ECO:0000259" key="4">
    <source>
        <dbReference type="Pfam" id="PF10433"/>
    </source>
</evidence>
<dbReference type="OrthoDB" id="6109at2759"/>
<keyword evidence="2" id="KW-0539">Nucleus</keyword>
<comment type="subcellular location">
    <subcellularLocation>
        <location evidence="1">Nucleus</location>
    </subcellularLocation>
</comment>
<feature type="domain" description="RSE1/DDB1/CPSF1 C-terminal" evidence="3">
    <location>
        <begin position="1063"/>
        <end position="1402"/>
    </location>
</feature>
<name>A0A2A2LVT3_9BILA</name>
<dbReference type="Pfam" id="PF10433">
    <property type="entry name" value="Beta-prop_RSE1_1st"/>
    <property type="match status" value="1"/>
</dbReference>
<evidence type="ECO:0000259" key="3">
    <source>
        <dbReference type="Pfam" id="PF03178"/>
    </source>
</evidence>
<dbReference type="STRING" id="2018661.A0A2A2LVT3"/>
<accession>A0A2A2LVT3</accession>
<feature type="domain" description="RSE1/DDB1/CPSF1 first beta-propeller" evidence="4">
    <location>
        <begin position="14"/>
        <end position="380"/>
    </location>
</feature>
<dbReference type="InterPro" id="IPR058543">
    <property type="entry name" value="Beta-prop_RSE1/DDB1/CPSF1_2nd"/>
</dbReference>
<protein>
    <recommendedName>
        <fullName evidence="8">Cleavage/polyadenylation specificity factor A subunit C-terminal domain-containing protein</fullName>
    </recommendedName>
</protein>
<sequence>MFSYIRETDDSTTVNFSTYGKFIPSSGSQLVTIGAKFLRIFRTNPYALVPPADSTEEWQQKTRLECVFSTRFLNSPKDFAVSQIPSHPNQDALLLTFDDAKLSIVVFNESERCLETVSLHSYEDEYLREGFTKNCKTPIIRTDPSHRCAALLAYGTRLVIIPFNDGQPRLRSYTIPLKKIDASLDNVADMVFLDGYHEPTLLFLYEPLQTTAGRAAIRYDTCCIMGVSVNSMDEQFAVVWQLSNLPMDCNRLMAVPKPIGGAVVFGSNEIIYLNQAVPPCGVAINSCHDAYTKFPLKDMKHLCLTLDCYAIEWIGDGKIFVGTQDGRLCVTHLESDSASSVKSIDFKFICETSIAYSITACAAGHLFIGSRLGDSQFLKYAISNIVIDDDDEEGLEVNGTEPKAKRMKKGEIELDEDDLALYGDTIADLKTETTRRTEQHIEVTELDRLLNIGPVKAMTAGGAHGTSAELLERASSGQMIDPVFDIVTASGHHKDGALCIMQRTLRPQIITSSSLYGAQQMWAVGRSEDDSHRYLIVSKARSTLVLELGEEMVELEEALFVTSEPTIAAGELADGGLAVQITSLCVALVADGQKLQEVQLESNFPVVSASIVDPFVALLTQDGRLFLYQLTNHPHVHLKPFDLSQSPFADHRQNILTSISIYRDISGLMVCSTGREEFVNENEFKNTTTNKTIDDEMDALYNTDDDFKLYGESTSSKKTKTVDDFSRRRKRHGNVIAATGGEESDAFDPNTVDPTYWLMAARENGRLVIYSLPDMTLVYQIRKFNGMPEFLHDISADEDERERKEQLEKASRAVTTDNVEKEDHQETIRMEERIVEAHLIGMGINQGRPVLMAVVDDLLICYEMYAKSNKQSEHLCICFRRLPHTVPLRSTPFTSSDGTRNEVVVGKETERQKQLVVPFERISSVLNGVFVIGSEPHMFVMGAWGGLMKHSLSLDGPIRAFTPFNNQNVLNGMLYLIDKGQGQELRIAKLQTAFDYELPYPAMKIRVGTTVNNVRYLMKDQVFAVVTSVATPCNKIWVVVNDDKQIEVHEKSDEFVLPTIQQYSLNLYSPEDWAPVPNTEMGFGEMEVVTSCEEVALRSESTLSGLQPYLAIGTINNYGEEVLVRGRIVLAEIIEVVPEPGQPTSKHRIKVIYDKEQKGPVTALCAMDGYLLSGMGQKIFIWSFKDNELSGLSFLDMHYYINQIIPLRCIALACDIQESISLVRFQEDFKALSIVSRDERLGIQAPMAAQFVIDGNHLGFLLSDECGNVHMFNYAPETKETFGGDRLLLRAAINIGTNINSWVRVKGHTSHLNLSHKEMMAASQQMTSVFGSLDGSFGFVRPISEKSFRRLHFLQQFISTAVPQVAGLNPKGARAARPLRPTINAHNPRHMVDGDVVERFLHLSTADKQELARRLGASRYHIIDDIFQVKRMASYF</sequence>
<dbReference type="InterPro" id="IPR036322">
    <property type="entry name" value="WD40_repeat_dom_sf"/>
</dbReference>
<dbReference type="InterPro" id="IPR015943">
    <property type="entry name" value="WD40/YVTN_repeat-like_dom_sf"/>
</dbReference>
<dbReference type="InterPro" id="IPR018846">
    <property type="entry name" value="Beta-prop_RSE1/DDB1/CPSF1_1st"/>
</dbReference>
<dbReference type="Pfam" id="PF23726">
    <property type="entry name" value="Beta-prop_RSE1_2nd"/>
    <property type="match status" value="1"/>
</dbReference>
<evidence type="ECO:0000313" key="7">
    <source>
        <dbReference type="Proteomes" id="UP000218231"/>
    </source>
</evidence>
<evidence type="ECO:0000256" key="2">
    <source>
        <dbReference type="ARBA" id="ARBA00023242"/>
    </source>
</evidence>
<gene>
    <name evidence="6" type="ORF">WR25_25175</name>
</gene>
<dbReference type="GO" id="GO:0005634">
    <property type="term" value="C:nucleus"/>
    <property type="evidence" value="ECO:0007669"/>
    <property type="project" value="UniProtKB-SubCell"/>
</dbReference>
<dbReference type="Proteomes" id="UP000218231">
    <property type="component" value="Unassembled WGS sequence"/>
</dbReference>
<feature type="domain" description="RSE1/DDB1/CPSF1 second beta-propeller" evidence="5">
    <location>
        <begin position="507"/>
        <end position="989"/>
    </location>
</feature>
<dbReference type="Pfam" id="PF03178">
    <property type="entry name" value="CPSF_A"/>
    <property type="match status" value="1"/>
</dbReference>
<dbReference type="EMBL" id="LIAE01006382">
    <property type="protein sequence ID" value="PAV90354.1"/>
    <property type="molecule type" value="Genomic_DNA"/>
</dbReference>
<dbReference type="Gene3D" id="1.10.150.910">
    <property type="match status" value="1"/>
</dbReference>
<comment type="caution">
    <text evidence="6">The sequence shown here is derived from an EMBL/GenBank/DDBJ whole genome shotgun (WGS) entry which is preliminary data.</text>
</comment>
<evidence type="ECO:0000259" key="5">
    <source>
        <dbReference type="Pfam" id="PF23726"/>
    </source>
</evidence>
<dbReference type="InterPro" id="IPR004871">
    <property type="entry name" value="RSE1/DDB1/CPSF1_C"/>
</dbReference>
<organism evidence="6 7">
    <name type="scientific">Diploscapter pachys</name>
    <dbReference type="NCBI Taxonomy" id="2018661"/>
    <lineage>
        <taxon>Eukaryota</taxon>
        <taxon>Metazoa</taxon>
        <taxon>Ecdysozoa</taxon>
        <taxon>Nematoda</taxon>
        <taxon>Chromadorea</taxon>
        <taxon>Rhabditida</taxon>
        <taxon>Rhabditina</taxon>
        <taxon>Rhabditomorpha</taxon>
        <taxon>Rhabditoidea</taxon>
        <taxon>Rhabditidae</taxon>
        <taxon>Diploscapter</taxon>
    </lineage>
</organism>
<proteinExistence type="predicted"/>
<dbReference type="PANTHER" id="PTHR10644">
    <property type="entry name" value="DNA REPAIR/RNA PROCESSING CPSF FAMILY"/>
    <property type="match status" value="1"/>
</dbReference>
<dbReference type="GO" id="GO:0003676">
    <property type="term" value="F:nucleic acid binding"/>
    <property type="evidence" value="ECO:0007669"/>
    <property type="project" value="InterPro"/>
</dbReference>
<dbReference type="Gene3D" id="2.130.10.10">
    <property type="entry name" value="YVTN repeat-like/Quinoprotein amine dehydrogenase"/>
    <property type="match status" value="2"/>
</dbReference>
<evidence type="ECO:0008006" key="8">
    <source>
        <dbReference type="Google" id="ProtNLM"/>
    </source>
</evidence>
<evidence type="ECO:0000256" key="1">
    <source>
        <dbReference type="ARBA" id="ARBA00004123"/>
    </source>
</evidence>
<dbReference type="SUPFAM" id="SSF50978">
    <property type="entry name" value="WD40 repeat-like"/>
    <property type="match status" value="1"/>
</dbReference>
<evidence type="ECO:0000313" key="6">
    <source>
        <dbReference type="EMBL" id="PAV90354.1"/>
    </source>
</evidence>
<keyword evidence="7" id="KW-1185">Reference proteome</keyword>
<reference evidence="6 7" key="1">
    <citation type="journal article" date="2017" name="Curr. Biol.">
        <title>Genome architecture and evolution of a unichromosomal asexual nematode.</title>
        <authorList>
            <person name="Fradin H."/>
            <person name="Zegar C."/>
            <person name="Gutwein M."/>
            <person name="Lucas J."/>
            <person name="Kovtun M."/>
            <person name="Corcoran D."/>
            <person name="Baugh L.R."/>
            <person name="Kiontke K."/>
            <person name="Gunsalus K."/>
            <person name="Fitch D.H."/>
            <person name="Piano F."/>
        </authorList>
    </citation>
    <scope>NUCLEOTIDE SEQUENCE [LARGE SCALE GENOMIC DNA]</scope>
    <source>
        <strain evidence="6">PF1309</strain>
    </source>
</reference>